<sequence length="346" mass="35664">MLVGPYPPPWGGIAVHLRALHRLAEDAGIDAEILDIGEGHASRTGEDGVTGAGSHASFAAGLSRAALRGDSLHVHIPGNNLKSWLVALAGSRARLHGGGALLTVHSGVAPAFLDSSSFARRIARSAATGFRRILCTNSDITGVLRSCGVPGARLEVVSPFLGQPLSTRGEGNHRTRFSPLLSCALSPGPQYGEGVLLQALAILSKRLPRVGCLAFGPSTAEATFLARVRAHGVDRQVVPLGELEHDACLDAISKSDAFLRPTLADGDSLSVREAIAMGRRVVASDAAPRPAGTVLFRRGDPASLASAIEEALARPAPGPAQGSGASAARILDAWSQLGIVSKGGLR</sequence>
<keyword evidence="2" id="KW-1185">Reference proteome</keyword>
<dbReference type="AlphaFoldDB" id="A0A0K1PAY5"/>
<dbReference type="GO" id="GO:0016740">
    <property type="term" value="F:transferase activity"/>
    <property type="evidence" value="ECO:0007669"/>
    <property type="project" value="UniProtKB-KW"/>
</dbReference>
<evidence type="ECO:0000313" key="2">
    <source>
        <dbReference type="Proteomes" id="UP000055590"/>
    </source>
</evidence>
<keyword evidence="1" id="KW-0808">Transferase</keyword>
<dbReference type="EMBL" id="CP012332">
    <property type="protein sequence ID" value="AKU90667.1"/>
    <property type="molecule type" value="Genomic_DNA"/>
</dbReference>
<gene>
    <name evidence="1" type="ORF">AKJ08_1054</name>
</gene>
<protein>
    <submittedName>
        <fullName evidence="1">Glycosyltransferase</fullName>
    </submittedName>
</protein>
<organism evidence="1 2">
    <name type="scientific">Vulgatibacter incomptus</name>
    <dbReference type="NCBI Taxonomy" id="1391653"/>
    <lineage>
        <taxon>Bacteria</taxon>
        <taxon>Pseudomonadati</taxon>
        <taxon>Myxococcota</taxon>
        <taxon>Myxococcia</taxon>
        <taxon>Myxococcales</taxon>
        <taxon>Cystobacterineae</taxon>
        <taxon>Vulgatibacteraceae</taxon>
        <taxon>Vulgatibacter</taxon>
    </lineage>
</organism>
<dbReference type="RefSeq" id="WP_050725087.1">
    <property type="nucleotide sequence ID" value="NZ_CP012332.1"/>
</dbReference>
<proteinExistence type="predicted"/>
<dbReference type="SUPFAM" id="SSF53756">
    <property type="entry name" value="UDP-Glycosyltransferase/glycogen phosphorylase"/>
    <property type="match status" value="1"/>
</dbReference>
<name>A0A0K1PAY5_9BACT</name>
<dbReference type="Gene3D" id="3.40.50.2000">
    <property type="entry name" value="Glycogen Phosphorylase B"/>
    <property type="match status" value="2"/>
</dbReference>
<evidence type="ECO:0000313" key="1">
    <source>
        <dbReference type="EMBL" id="AKU90667.1"/>
    </source>
</evidence>
<dbReference type="Proteomes" id="UP000055590">
    <property type="component" value="Chromosome"/>
</dbReference>
<accession>A0A0K1PAY5</accession>
<dbReference type="STRING" id="1391653.AKJ08_1054"/>
<reference evidence="1 2" key="1">
    <citation type="submission" date="2015-08" db="EMBL/GenBank/DDBJ databases">
        <authorList>
            <person name="Babu N.S."/>
            <person name="Beckwith C.J."/>
            <person name="Beseler K.G."/>
            <person name="Brison A."/>
            <person name="Carone J.V."/>
            <person name="Caskin T.P."/>
            <person name="Diamond M."/>
            <person name="Durham M.E."/>
            <person name="Foxe J.M."/>
            <person name="Go M."/>
            <person name="Henderson B.A."/>
            <person name="Jones I.B."/>
            <person name="McGettigan J.A."/>
            <person name="Micheletti S.J."/>
            <person name="Nasrallah M.E."/>
            <person name="Ortiz D."/>
            <person name="Piller C.R."/>
            <person name="Privatt S.R."/>
            <person name="Schneider S.L."/>
            <person name="Sharp S."/>
            <person name="Smith T.C."/>
            <person name="Stanton J.D."/>
            <person name="Ullery H.E."/>
            <person name="Wilson R.J."/>
            <person name="Serrano M.G."/>
            <person name="Buck G."/>
            <person name="Lee V."/>
            <person name="Wang Y."/>
            <person name="Carvalho R."/>
            <person name="Voegtly L."/>
            <person name="Shi R."/>
            <person name="Duckworth R."/>
            <person name="Johnson A."/>
            <person name="Loviza R."/>
            <person name="Walstead R."/>
            <person name="Shah Z."/>
            <person name="Kiflezghi M."/>
            <person name="Wade K."/>
            <person name="Ball S.L."/>
            <person name="Bradley K.W."/>
            <person name="Asai D.J."/>
            <person name="Bowman C.A."/>
            <person name="Russell D.A."/>
            <person name="Pope W.H."/>
            <person name="Jacobs-Sera D."/>
            <person name="Hendrix R.W."/>
            <person name="Hatfull G.F."/>
        </authorList>
    </citation>
    <scope>NUCLEOTIDE SEQUENCE [LARGE SCALE GENOMIC DNA]</scope>
    <source>
        <strain evidence="1 2">DSM 27710</strain>
    </source>
</reference>
<dbReference type="CDD" id="cd03801">
    <property type="entry name" value="GT4_PimA-like"/>
    <property type="match status" value="1"/>
</dbReference>
<dbReference type="KEGG" id="vin:AKJ08_1054"/>
<dbReference type="Pfam" id="PF13692">
    <property type="entry name" value="Glyco_trans_1_4"/>
    <property type="match status" value="1"/>
</dbReference>